<dbReference type="KEGG" id="epl:P4G45_15405"/>
<keyword evidence="4" id="KW-0812">Transmembrane</keyword>
<evidence type="ECO:0000256" key="3">
    <source>
        <dbReference type="ARBA" id="ARBA00023237"/>
    </source>
</evidence>
<dbReference type="SUPFAM" id="SSF49464">
    <property type="entry name" value="Carboxypeptidase regulatory domain-like"/>
    <property type="match status" value="1"/>
</dbReference>
<evidence type="ECO:0000256" key="1">
    <source>
        <dbReference type="ARBA" id="ARBA00004442"/>
    </source>
</evidence>
<feature type="transmembrane region" description="Helical" evidence="4">
    <location>
        <begin position="21"/>
        <end position="38"/>
    </location>
</feature>
<accession>A0AAU7CWT9</accession>
<evidence type="ECO:0000259" key="5">
    <source>
        <dbReference type="Pfam" id="PF07715"/>
    </source>
</evidence>
<dbReference type="RefSeq" id="WP_348267363.1">
    <property type="nucleotide sequence ID" value="NZ_CP121194.1"/>
</dbReference>
<dbReference type="SUPFAM" id="SSF56935">
    <property type="entry name" value="Porins"/>
    <property type="match status" value="1"/>
</dbReference>
<protein>
    <submittedName>
        <fullName evidence="7">TonB-dependent receptor</fullName>
    </submittedName>
</protein>
<dbReference type="GO" id="GO:0009279">
    <property type="term" value="C:cell outer membrane"/>
    <property type="evidence" value="ECO:0007669"/>
    <property type="project" value="UniProtKB-SubCell"/>
</dbReference>
<keyword evidence="7" id="KW-0675">Receptor</keyword>
<evidence type="ECO:0000256" key="4">
    <source>
        <dbReference type="SAM" id="Phobius"/>
    </source>
</evidence>
<dbReference type="AlphaFoldDB" id="A0AAU7CWT9"/>
<gene>
    <name evidence="7" type="ORF">P4G45_15405</name>
    <name evidence="8" type="ORF">P8936_16615</name>
</gene>
<evidence type="ECO:0000256" key="2">
    <source>
        <dbReference type="ARBA" id="ARBA00023136"/>
    </source>
</evidence>
<keyword evidence="4" id="KW-1133">Transmembrane helix</keyword>
<name>A0AAU7CWT9_9BACT</name>
<dbReference type="InterPro" id="IPR012910">
    <property type="entry name" value="Plug_dom"/>
</dbReference>
<proteinExistence type="predicted"/>
<dbReference type="Pfam" id="PF13620">
    <property type="entry name" value="CarboxypepD_reg"/>
    <property type="match status" value="1"/>
</dbReference>
<dbReference type="Gene3D" id="2.40.170.20">
    <property type="entry name" value="TonB-dependent receptor, beta-barrel domain"/>
    <property type="match status" value="1"/>
</dbReference>
<dbReference type="EMBL" id="CP121195">
    <property type="protein sequence ID" value="XBH13290.1"/>
    <property type="molecule type" value="Genomic_DNA"/>
</dbReference>
<organism evidence="7">
    <name type="scientific">Edaphobacter paludis</name>
    <dbReference type="NCBI Taxonomy" id="3035702"/>
    <lineage>
        <taxon>Bacteria</taxon>
        <taxon>Pseudomonadati</taxon>
        <taxon>Acidobacteriota</taxon>
        <taxon>Terriglobia</taxon>
        <taxon>Terriglobales</taxon>
        <taxon>Acidobacteriaceae</taxon>
        <taxon>Edaphobacter</taxon>
    </lineage>
</organism>
<dbReference type="InterPro" id="IPR036942">
    <property type="entry name" value="Beta-barrel_TonB_sf"/>
</dbReference>
<comment type="subcellular location">
    <subcellularLocation>
        <location evidence="1">Cell outer membrane</location>
    </subcellularLocation>
</comment>
<dbReference type="Pfam" id="PF07715">
    <property type="entry name" value="Plug"/>
    <property type="match status" value="1"/>
</dbReference>
<dbReference type="InterPro" id="IPR057601">
    <property type="entry name" value="Oar-like_b-barrel"/>
</dbReference>
<reference evidence="7" key="1">
    <citation type="submission" date="2023-03" db="EMBL/GenBank/DDBJ databases">
        <title>Edaphobacter sp.</title>
        <authorList>
            <person name="Huber K.J."/>
            <person name="Papendorf J."/>
            <person name="Pilke C."/>
            <person name="Bunk B."/>
            <person name="Sproeer C."/>
            <person name="Pester M."/>
        </authorList>
    </citation>
    <scope>NUCLEOTIDE SEQUENCE</scope>
    <source>
        <strain evidence="7">DSM 109919</strain>
        <strain evidence="8">DSM 109920</strain>
    </source>
</reference>
<evidence type="ECO:0000313" key="7">
    <source>
        <dbReference type="EMBL" id="XBH09854.1"/>
    </source>
</evidence>
<dbReference type="Pfam" id="PF25183">
    <property type="entry name" value="OMP_b-brl_4"/>
    <property type="match status" value="1"/>
</dbReference>
<feature type="domain" description="TonB-dependent transporter Oar-like beta-barrel" evidence="6">
    <location>
        <begin position="266"/>
        <end position="1146"/>
    </location>
</feature>
<sequence>MMQNIQAGKAAHSEALIAGPGFAWLRLVLAILLLLPALQCYGQFESASVLGYVRDTTNAAIPNSTVTLTNVATSIKQTATTDADGRYEFSSVPIGRYRVATEATGFQRSETEPFTLTTASRQRVDVALKPGSVTEAVTVSAAPSVLETETSSRGQVVGTREIENLPLNGRSYADLALLAPGVRKSFLENQSTTSREASFNVNGQRSAFNNFLLDGLDNNSYGTSNQGFANENIPPSPDAVSEFRLETDNYSAEYGRASGAVINASIRRGTNQFHGRAWDYNRNTVFNAIGPFAPASGVKPSFIRNQFGGTFGGPIWRDHTFFFMDYEGVRQIALSYGTATLPTTEQRVGTFLLHNANGSTSPIPLQNPITGKVYADGVIPTADQTPFARAVMAALPQANNGATLNTAAAYANNFSAFPRGTINDDKGDIRIDHTFNQKLSIFGVYSQHQTAIFDPPTFGGAAGGNANANVHLYNRQIALGTTWVVTPASLLDFRIGIGHNEGGKSPYGLGNPSLLTANGITDGIPTDPIIVRSLNAQSVTGFSQFGTQSASPQFQNPSVLNPKVNYTLVHGKQSMKLGYEYQAINTQINDYNPSYGQDNYAGQYSTAPNTPADAFGQLQEAHNLADFLLGNRSSYSLTNFFIASVRQRMNFMYFQDDIKLMPNLTINAGVRYELATPQYEAHNKLANFDPTTKSLIQAKDGSIYNRALVNMPLTNVGPRFGLSYSATPNTVIRSGYGISYTQFNRAGGENNLTYNGPNVVNATINNFAPSPTTLCQNDTQDQTKCFRQTQQGYSVNLTAPSAFNPALVTSRYIPKNTKTGYVQSYHLSIQHQLPGQVVMDVAYVGNAGRHLQILADYNQASICTQALATNCKASLASRRPVSTFGDIEIAYGGGTSNYNALQFKVEKRYGNGLYLLNSFTWGRTFDLSAGHLETSNGDNSRVNFANPSSDYGRSNYDQPLNNTTAVIYDLPYGRGRHFGGSSSYLMDALLGGWQVTLINSMTSGLPTNLNYSNSTSTGTNVTDLYTYRPNVIGNPVAPSSNRTKTKTALTGYLLKSTGPGVAGAYVPTTGNPFGNAQRNMVMSPAFYQADLGLHKAFPLWREGSTFDFRAEAFNVLNKVNYQAPDGNVSNSTYGSITSAFPARQLQLAAKIIF</sequence>
<evidence type="ECO:0000313" key="8">
    <source>
        <dbReference type="EMBL" id="XBH13290.1"/>
    </source>
</evidence>
<accession>A0AAU7D7F9</accession>
<dbReference type="InterPro" id="IPR008969">
    <property type="entry name" value="CarboxyPept-like_regulatory"/>
</dbReference>
<dbReference type="Gene3D" id="2.60.40.1120">
    <property type="entry name" value="Carboxypeptidase-like, regulatory domain"/>
    <property type="match status" value="1"/>
</dbReference>
<dbReference type="EMBL" id="CP121194">
    <property type="protein sequence ID" value="XBH09854.1"/>
    <property type="molecule type" value="Genomic_DNA"/>
</dbReference>
<keyword evidence="2 4" id="KW-0472">Membrane</keyword>
<feature type="domain" description="TonB-dependent receptor plug" evidence="5">
    <location>
        <begin position="149"/>
        <end position="259"/>
    </location>
</feature>
<dbReference type="InterPro" id="IPR037066">
    <property type="entry name" value="Plug_dom_sf"/>
</dbReference>
<evidence type="ECO:0000259" key="6">
    <source>
        <dbReference type="Pfam" id="PF25183"/>
    </source>
</evidence>
<keyword evidence="3" id="KW-0998">Cell outer membrane</keyword>
<dbReference type="Gene3D" id="2.170.130.10">
    <property type="entry name" value="TonB-dependent receptor, plug domain"/>
    <property type="match status" value="1"/>
</dbReference>